<dbReference type="InterPro" id="IPR033644">
    <property type="entry name" value="Ferrochelatase_C"/>
</dbReference>
<reference evidence="11" key="2">
    <citation type="submission" date="2013-10" db="EMBL/GenBank/DDBJ databases">
        <authorList>
            <person name="Aslett M."/>
        </authorList>
    </citation>
    <scope>NUCLEOTIDE SEQUENCE [LARGE SCALE GENOMIC DNA]</scope>
    <source>
        <strain evidence="11">Houghton</strain>
    </source>
</reference>
<sequence length="504" mass="56792">MPLTRALRARGIAAPCIPGSSYSCGDCSSCSSCSNTFLRKFNTSAHNSSSERKQCSSGTTTATSDSWRGTHRHHQHHQRWQKHQQQIRNKEQQLLSAAAKRWQQLWHAGNPHAPQPFNSVNNSSNSCSGRTSGTEWWTSRNSGNSGCKDVVHVVLLNLGSPLRPTYTAVWRYLKRLSQRRYASVWLSPSAVQNRLSSAAAALQERKQLLHQQGSSLLLQQLQRVLEGGPAPPLPVYLFSLAARLQQRLDLLQKQKHEHKRFVPRFEVSACVRYGDPDVSAVLQKLQKQHQQLKLLFIPLYPQPTASCTASAYDAVFHEIRKWRVMPDLRMVSGYWNNEAYIDSVAASVKQFWDQHGRGDHLLFSYHGIPRDVSWAAGDPYACYCFQTTRLVAERLDLKPGEYEVAMQSRTGCAEWTQPYFIPALEALAKAGCRRLDVVCPGFAADCLETLEEVQTEAANYFAGFTDGQGELRVVPCLNDTDEAVAVLESLVLENTKQWRPKPRR</sequence>
<dbReference type="PROSITE" id="PS51257">
    <property type="entry name" value="PROKAR_LIPOPROTEIN"/>
    <property type="match status" value="1"/>
</dbReference>
<evidence type="ECO:0000256" key="6">
    <source>
        <dbReference type="ARBA" id="ARBA00023133"/>
    </source>
</evidence>
<gene>
    <name evidence="11" type="ORF">ETH_00013450</name>
</gene>
<protein>
    <recommendedName>
        <fullName evidence="9">Ferrochelatase</fullName>
        <ecNumber evidence="9">4.98.1.1</ecNumber>
    </recommendedName>
</protein>
<evidence type="ECO:0000256" key="2">
    <source>
        <dbReference type="ARBA" id="ARBA00007718"/>
    </source>
</evidence>
<keyword evidence="9" id="KW-0496">Mitochondrion</keyword>
<evidence type="ECO:0000313" key="11">
    <source>
        <dbReference type="EMBL" id="CDJ43385.1"/>
    </source>
</evidence>
<evidence type="ECO:0000256" key="9">
    <source>
        <dbReference type="RuleBase" id="RU000607"/>
    </source>
</evidence>
<feature type="compositionally biased region" description="Polar residues" evidence="10">
    <location>
        <begin position="55"/>
        <end position="67"/>
    </location>
</feature>
<dbReference type="RefSeq" id="XP_013234135.1">
    <property type="nucleotide sequence ID" value="XM_013378681.1"/>
</dbReference>
<comment type="similarity">
    <text evidence="2 9">Belongs to the ferrochelatase family.</text>
</comment>
<dbReference type="SUPFAM" id="SSF53800">
    <property type="entry name" value="Chelatase"/>
    <property type="match status" value="1"/>
</dbReference>
<reference evidence="11" key="1">
    <citation type="submission" date="2013-10" db="EMBL/GenBank/DDBJ databases">
        <title>Genomic analysis of the causative agents of coccidiosis in chickens.</title>
        <authorList>
            <person name="Reid A.J."/>
            <person name="Blake D."/>
            <person name="Billington K."/>
            <person name="Browne H."/>
            <person name="Dunn M."/>
            <person name="Hung S."/>
            <person name="Kawahara F."/>
            <person name="Miranda-Saavedra D."/>
            <person name="Mourier T."/>
            <person name="Nagra H."/>
            <person name="Otto T.D."/>
            <person name="Rawlings N."/>
            <person name="Sanchez A."/>
            <person name="Sanders M."/>
            <person name="Subramaniam C."/>
            <person name="Tay Y."/>
            <person name="Dear P."/>
            <person name="Doerig C."/>
            <person name="Gruber A."/>
            <person name="Parkinson J."/>
            <person name="Shirley M."/>
            <person name="Wan K.L."/>
            <person name="Berriman M."/>
            <person name="Tomley F."/>
            <person name="Pain A."/>
        </authorList>
    </citation>
    <scope>NUCLEOTIDE SEQUENCE [LARGE SCALE GENOMIC DNA]</scope>
    <source>
        <strain evidence="11">Houghton</strain>
    </source>
</reference>
<organism evidence="11 12">
    <name type="scientific">Eimeria tenella</name>
    <name type="common">Coccidian parasite</name>
    <dbReference type="NCBI Taxonomy" id="5802"/>
    <lineage>
        <taxon>Eukaryota</taxon>
        <taxon>Sar</taxon>
        <taxon>Alveolata</taxon>
        <taxon>Apicomplexa</taxon>
        <taxon>Conoidasida</taxon>
        <taxon>Coccidia</taxon>
        <taxon>Eucoccidiorida</taxon>
        <taxon>Eimeriorina</taxon>
        <taxon>Eimeriidae</taxon>
        <taxon>Eimeria</taxon>
    </lineage>
</organism>
<evidence type="ECO:0000256" key="7">
    <source>
        <dbReference type="ARBA" id="ARBA00023239"/>
    </source>
</evidence>
<name>U6L6F5_EIMTE</name>
<dbReference type="EC" id="4.98.1.1" evidence="9"/>
<keyword evidence="9" id="KW-0472">Membrane</keyword>
<dbReference type="GO" id="GO:0005743">
    <property type="term" value="C:mitochondrial inner membrane"/>
    <property type="evidence" value="ECO:0007669"/>
    <property type="project" value="UniProtKB-SubCell"/>
</dbReference>
<feature type="compositionally biased region" description="Basic residues" evidence="10">
    <location>
        <begin position="69"/>
        <end position="78"/>
    </location>
</feature>
<feature type="region of interest" description="Disordered" evidence="10">
    <location>
        <begin position="48"/>
        <end position="78"/>
    </location>
</feature>
<dbReference type="PROSITE" id="PS00534">
    <property type="entry name" value="FERROCHELATASE"/>
    <property type="match status" value="1"/>
</dbReference>
<comment type="subcellular location">
    <subcellularLocation>
        <location evidence="9">Mitochondrion inner membrane</location>
    </subcellularLocation>
</comment>
<accession>U6L6F5</accession>
<evidence type="ECO:0000256" key="3">
    <source>
        <dbReference type="ARBA" id="ARBA00022490"/>
    </source>
</evidence>
<dbReference type="GO" id="GO:0004325">
    <property type="term" value="F:ferrochelatase activity"/>
    <property type="evidence" value="ECO:0007669"/>
    <property type="project" value="UniProtKB-UniRule"/>
</dbReference>
<keyword evidence="8 9" id="KW-0627">Porphyrin biosynthesis</keyword>
<dbReference type="FunFam" id="3.40.50.1400:FF:000002">
    <property type="entry name" value="Ferrochelatase"/>
    <property type="match status" value="1"/>
</dbReference>
<dbReference type="PANTHER" id="PTHR11108">
    <property type="entry name" value="FERROCHELATASE"/>
    <property type="match status" value="1"/>
</dbReference>
<evidence type="ECO:0000256" key="5">
    <source>
        <dbReference type="ARBA" id="ARBA00023004"/>
    </source>
</evidence>
<keyword evidence="4" id="KW-0479">Metal-binding</keyword>
<dbReference type="Gene3D" id="3.40.50.1400">
    <property type="match status" value="2"/>
</dbReference>
<evidence type="ECO:0000256" key="10">
    <source>
        <dbReference type="SAM" id="MobiDB-lite"/>
    </source>
</evidence>
<dbReference type="VEuPathDB" id="ToxoDB:ETH2_1518500"/>
<proteinExistence type="inferred from homology"/>
<dbReference type="EMBL" id="HG675764">
    <property type="protein sequence ID" value="CDJ43385.1"/>
    <property type="molecule type" value="Genomic_DNA"/>
</dbReference>
<dbReference type="InterPro" id="IPR019772">
    <property type="entry name" value="Ferrochelatase_AS"/>
</dbReference>
<dbReference type="CDD" id="cd00419">
    <property type="entry name" value="Ferrochelatase_C"/>
    <property type="match status" value="1"/>
</dbReference>
<dbReference type="UniPathway" id="UPA00252">
    <property type="reaction ID" value="UER00325"/>
</dbReference>
<keyword evidence="12" id="KW-1185">Reference proteome</keyword>
<dbReference type="PANTHER" id="PTHR11108:SF1">
    <property type="entry name" value="FERROCHELATASE, MITOCHONDRIAL"/>
    <property type="match status" value="1"/>
</dbReference>
<comment type="pathway">
    <text evidence="1 9">Porphyrin-containing compound metabolism; protoheme biosynthesis; protoheme from protoporphyrin-IX: step 1/1.</text>
</comment>
<comment type="function">
    <text evidence="9">Catalyzes the ferrous insertion into protoporphyrin IX.</text>
</comment>
<keyword evidence="9" id="KW-0999">Mitochondrion inner membrane</keyword>
<keyword evidence="5 9" id="KW-0408">Iron</keyword>
<keyword evidence="7 9" id="KW-0456">Lyase</keyword>
<dbReference type="Proteomes" id="UP000030747">
    <property type="component" value="Unassembled WGS sequence"/>
</dbReference>
<dbReference type="GeneID" id="25251855"/>
<evidence type="ECO:0000256" key="1">
    <source>
        <dbReference type="ARBA" id="ARBA00004943"/>
    </source>
</evidence>
<dbReference type="NCBIfam" id="TIGR00109">
    <property type="entry name" value="hemH"/>
    <property type="match status" value="1"/>
</dbReference>
<dbReference type="AlphaFoldDB" id="U6L6F5"/>
<evidence type="ECO:0000313" key="12">
    <source>
        <dbReference type="Proteomes" id="UP000030747"/>
    </source>
</evidence>
<dbReference type="OrthoDB" id="1323at2759"/>
<dbReference type="Pfam" id="PF00762">
    <property type="entry name" value="Ferrochelatase"/>
    <property type="match status" value="1"/>
</dbReference>
<keyword evidence="3" id="KW-0963">Cytoplasm</keyword>
<dbReference type="GO" id="GO:0006783">
    <property type="term" value="P:heme biosynthetic process"/>
    <property type="evidence" value="ECO:0007669"/>
    <property type="project" value="UniProtKB-UniRule"/>
</dbReference>
<dbReference type="VEuPathDB" id="ToxoDB:ETH_00013450"/>
<evidence type="ECO:0000256" key="4">
    <source>
        <dbReference type="ARBA" id="ARBA00022723"/>
    </source>
</evidence>
<comment type="catalytic activity">
    <reaction evidence="9">
        <text>heme b + 2 H(+) = protoporphyrin IX + Fe(2+)</text>
        <dbReference type="Rhea" id="RHEA:22584"/>
        <dbReference type="ChEBI" id="CHEBI:15378"/>
        <dbReference type="ChEBI" id="CHEBI:29033"/>
        <dbReference type="ChEBI" id="CHEBI:57306"/>
        <dbReference type="ChEBI" id="CHEBI:60344"/>
        <dbReference type="EC" id="4.98.1.1"/>
    </reaction>
</comment>
<dbReference type="GO" id="GO:0046872">
    <property type="term" value="F:metal ion binding"/>
    <property type="evidence" value="ECO:0007669"/>
    <property type="project" value="UniProtKB-KW"/>
</dbReference>
<keyword evidence="6 9" id="KW-0350">Heme biosynthesis</keyword>
<evidence type="ECO:0000256" key="8">
    <source>
        <dbReference type="ARBA" id="ARBA00023244"/>
    </source>
</evidence>
<dbReference type="InterPro" id="IPR001015">
    <property type="entry name" value="Ferrochelatase"/>
</dbReference>